<proteinExistence type="predicted"/>
<gene>
    <name evidence="3" type="ORF">NVS47_08425</name>
</gene>
<accession>A0ABT1Y3T9</accession>
<dbReference type="EMBL" id="JANPWE010000003">
    <property type="protein sequence ID" value="MCR6545534.1"/>
    <property type="molecule type" value="Genomic_DNA"/>
</dbReference>
<feature type="compositionally biased region" description="Low complexity" evidence="1">
    <location>
        <begin position="90"/>
        <end position="104"/>
    </location>
</feature>
<evidence type="ECO:0000313" key="4">
    <source>
        <dbReference type="Proteomes" id="UP001524944"/>
    </source>
</evidence>
<name>A0ABT1Y3T9_9FIRM</name>
<feature type="region of interest" description="Disordered" evidence="1">
    <location>
        <begin position="81"/>
        <end position="104"/>
    </location>
</feature>
<reference evidence="3 4" key="1">
    <citation type="submission" date="2022-08" db="EMBL/GenBank/DDBJ databases">
        <title>Proteogenomics of the novel Dehalobacterium formicoaceticum strain EZ94 highlights a key role of methyltransferases during anaerobic dichloromethane degradation.</title>
        <authorList>
            <person name="Wasmund K."/>
        </authorList>
    </citation>
    <scope>NUCLEOTIDE SEQUENCE [LARGE SCALE GENOMIC DNA]</scope>
    <source>
        <strain evidence="3 4">EZ94</strain>
    </source>
</reference>
<evidence type="ECO:0000313" key="3">
    <source>
        <dbReference type="EMBL" id="MCR6545534.1"/>
    </source>
</evidence>
<feature type="signal peptide" evidence="2">
    <location>
        <begin position="1"/>
        <end position="26"/>
    </location>
</feature>
<keyword evidence="2" id="KW-0732">Signal</keyword>
<organism evidence="3 4">
    <name type="scientific">Dehalobacterium formicoaceticum</name>
    <dbReference type="NCBI Taxonomy" id="51515"/>
    <lineage>
        <taxon>Bacteria</taxon>
        <taxon>Bacillati</taxon>
        <taxon>Bacillota</taxon>
        <taxon>Clostridia</taxon>
        <taxon>Eubacteriales</taxon>
        <taxon>Peptococcaceae</taxon>
        <taxon>Dehalobacterium</taxon>
    </lineage>
</organism>
<evidence type="ECO:0000256" key="2">
    <source>
        <dbReference type="SAM" id="SignalP"/>
    </source>
</evidence>
<evidence type="ECO:0000256" key="1">
    <source>
        <dbReference type="SAM" id="MobiDB-lite"/>
    </source>
</evidence>
<keyword evidence="4" id="KW-1185">Reference proteome</keyword>
<protein>
    <submittedName>
        <fullName evidence="3">Uncharacterized protein</fullName>
    </submittedName>
</protein>
<comment type="caution">
    <text evidence="3">The sequence shown here is derived from an EMBL/GenBank/DDBJ whole genome shotgun (WGS) entry which is preliminary data.</text>
</comment>
<dbReference type="RefSeq" id="WP_257913191.1">
    <property type="nucleotide sequence ID" value="NZ_JANPWE010000003.1"/>
</dbReference>
<feature type="chain" id="PRO_5045329692" evidence="2">
    <location>
        <begin position="27"/>
        <end position="422"/>
    </location>
</feature>
<sequence length="422" mass="47247">MNKKKRTAMIVTFTLGAFLFAGTALADILDKSGYDQLKDAIKMTAQNCTENYQSFTLNMSMDMKDNGKVVMSESMITKYDVKKGAREETSQSQNSSNRTNSSYSTYNYYDEEQSIGKSSFDDNYIVTTFKDRKNQMTLDKEDNPFNQEEAKDMERILDALVGSLRDHVIVTENADGSKSMTGNLSEAQIPALINALASFQMKQQFNGNQEGITDLSSDVYVKEVRGTAEVNQEGALESILGSAIVSGVDVQGETHEISLEILFEMRDINNTKVVKPDLKGKKVITQEVDENQNSYLPTPEKFVGTFKNDIIMEQDGKFVKIGERVVEITSLDKKAAQGNYREELKEGFEEYASSADIFTFEASFDNEDSNNATLEASTEDGSKMSGNMYFDGHSGRISLYLNHGTSVNNKVRDDYDFRPDFD</sequence>
<dbReference type="Proteomes" id="UP001524944">
    <property type="component" value="Unassembled WGS sequence"/>
</dbReference>